<name>A0A2U3DX51_PURLI</name>
<feature type="signal peptide" evidence="1">
    <location>
        <begin position="1"/>
        <end position="29"/>
    </location>
</feature>
<reference evidence="3" key="1">
    <citation type="submission" date="2015-05" db="EMBL/GenBank/DDBJ databases">
        <authorList>
            <person name="Wang D.B."/>
            <person name="Wang M."/>
        </authorList>
    </citation>
    <scope>NUCLEOTIDE SEQUENCE</scope>
    <source>
        <strain evidence="3">36-1</strain>
    </source>
</reference>
<dbReference type="EMBL" id="LCWV01000022">
    <property type="protein sequence ID" value="PWI66817.1"/>
    <property type="molecule type" value="Genomic_DNA"/>
</dbReference>
<protein>
    <submittedName>
        <fullName evidence="3">Uncharacterized protein</fullName>
    </submittedName>
</protein>
<keyword evidence="1" id="KW-0732">Signal</keyword>
<evidence type="ECO:0000313" key="3">
    <source>
        <dbReference type="EMBL" id="PWI66817.1"/>
    </source>
</evidence>
<comment type="caution">
    <text evidence="3">The sequence shown here is derived from an EMBL/GenBank/DDBJ whole genome shotgun (WGS) entry which is preliminary data.</text>
</comment>
<dbReference type="AlphaFoldDB" id="A0A2U3DX51"/>
<evidence type="ECO:0000313" key="4">
    <source>
        <dbReference type="Proteomes" id="UP000245956"/>
    </source>
</evidence>
<reference evidence="3 4" key="2">
    <citation type="journal article" date="2016" name="Front. Microbiol.">
        <title>Genome and transcriptome sequences reveal the specific parasitism of the nematophagous Purpureocillium lilacinum 36-1.</title>
        <authorList>
            <person name="Xie J."/>
            <person name="Li S."/>
            <person name="Mo C."/>
            <person name="Xiao X."/>
            <person name="Peng D."/>
            <person name="Wang G."/>
            <person name="Xiao Y."/>
        </authorList>
    </citation>
    <scope>NUCLEOTIDE SEQUENCE [LARGE SCALE GENOMIC DNA]</scope>
    <source>
        <strain evidence="3 4">36-1</strain>
    </source>
</reference>
<reference evidence="2" key="3">
    <citation type="submission" date="2023-11" db="EMBL/GenBank/DDBJ databases">
        <authorList>
            <person name="Beijen E."/>
            <person name="Ohm R.A."/>
        </authorList>
    </citation>
    <scope>NUCLEOTIDE SEQUENCE</scope>
    <source>
        <strain evidence="2">CBS 150709</strain>
    </source>
</reference>
<proteinExistence type="predicted"/>
<accession>A0A2U3DX51</accession>
<dbReference type="Proteomes" id="UP001287286">
    <property type="component" value="Unassembled WGS sequence"/>
</dbReference>
<evidence type="ECO:0000313" key="2">
    <source>
        <dbReference type="EMBL" id="KAK4090906.1"/>
    </source>
</evidence>
<reference evidence="2 5" key="4">
    <citation type="journal article" date="2024" name="Microbiol. Resour. Announc.">
        <title>Genome annotations for the ascomycete fungi Trichoderma harzianum, Trichoderma aggressivum, and Purpureocillium lilacinum.</title>
        <authorList>
            <person name="Beijen E.P.W."/>
            <person name="Ohm R.A."/>
        </authorList>
    </citation>
    <scope>NUCLEOTIDE SEQUENCE [LARGE SCALE GENOMIC DNA]</scope>
    <source>
        <strain evidence="2 5">CBS 150709</strain>
    </source>
</reference>
<gene>
    <name evidence="3" type="ORF">PCL_04661</name>
    <name evidence="2" type="ORF">Purlil1_4486</name>
</gene>
<dbReference type="Proteomes" id="UP000245956">
    <property type="component" value="Unassembled WGS sequence"/>
</dbReference>
<dbReference type="EMBL" id="JAWRVI010000013">
    <property type="protein sequence ID" value="KAK4090906.1"/>
    <property type="molecule type" value="Genomic_DNA"/>
</dbReference>
<sequence length="361" mass="38469">MQKSPYSLPCAWRILFFVVVVSPTGRSAGSSGASPPLQLGTEFQKKKKWPAKSLKQDCPLKRPAKVEEGSGLCSLGVSPGAYLARLSVHVRSDMRRERNRPYNCQVEVPDLADRPIRLAAWPGGTGVFGLVVARTGHRFAPPPTIPGLSSSSTQGLALLRAARRRANPQIQNALCRKHKRSAPVPVRSVMWCPLKIAAHHPPGTAETTLTAPLSKPKTRHAGIGRRGMMRTSMLLQEAERAWCARLGLFSRTSPSTPPSLGVGRGRASVVGSAASIAHCPPPAAGCRRAHYYRPLGDLGMQAPVNGSSSDKHTCQPSSCSGTRFHRSPHLAVSTPAGINTGDPSSLSQIITSFPVSAIALS</sequence>
<evidence type="ECO:0000256" key="1">
    <source>
        <dbReference type="SAM" id="SignalP"/>
    </source>
</evidence>
<organism evidence="3 4">
    <name type="scientific">Purpureocillium lilacinum</name>
    <name type="common">Paecilomyces lilacinus</name>
    <dbReference type="NCBI Taxonomy" id="33203"/>
    <lineage>
        <taxon>Eukaryota</taxon>
        <taxon>Fungi</taxon>
        <taxon>Dikarya</taxon>
        <taxon>Ascomycota</taxon>
        <taxon>Pezizomycotina</taxon>
        <taxon>Sordariomycetes</taxon>
        <taxon>Hypocreomycetidae</taxon>
        <taxon>Hypocreales</taxon>
        <taxon>Ophiocordycipitaceae</taxon>
        <taxon>Purpureocillium</taxon>
    </lineage>
</organism>
<feature type="chain" id="PRO_5015409291" evidence="1">
    <location>
        <begin position="30"/>
        <end position="361"/>
    </location>
</feature>
<keyword evidence="5" id="KW-1185">Reference proteome</keyword>
<evidence type="ECO:0000313" key="5">
    <source>
        <dbReference type="Proteomes" id="UP001287286"/>
    </source>
</evidence>